<proteinExistence type="predicted"/>
<evidence type="ECO:0000313" key="1">
    <source>
        <dbReference type="EMBL" id="MFB6490990.1"/>
    </source>
</evidence>
<sequence length="136" mass="15078">MTTPKAKGAAKERAVANYLWEKGCAVLRGCSSGGGVRKRFVPDIVALCWGKVLVLELKYRAKRAPIRIDREKLEGMLEFARRSGGKAYILVKFGREPWRAVEVSDPADGFTVNGDVYDAAIDLDKLLLSLSSRPFF</sequence>
<gene>
    <name evidence="1" type="ORF">TU35_007080</name>
</gene>
<reference evidence="1" key="1">
    <citation type="submission" date="2024-07" db="EMBL/GenBank/DDBJ databases">
        <title>Metagenome and Metagenome-Assembled Genomes of Archaea from a hot spring from the geothermal field of Los Azufres, Mexico.</title>
        <authorList>
            <person name="Marin-Paredes R."/>
            <person name="Martinez-Romero E."/>
            <person name="Servin-Garciduenas L.E."/>
        </authorList>
    </citation>
    <scope>NUCLEOTIDE SEQUENCE</scope>
</reference>
<dbReference type="EMBL" id="JZWT02000018">
    <property type="protein sequence ID" value="MFB6490990.1"/>
    <property type="molecule type" value="Genomic_DNA"/>
</dbReference>
<dbReference type="Proteomes" id="UP000033636">
    <property type="component" value="Unassembled WGS sequence"/>
</dbReference>
<evidence type="ECO:0000313" key="2">
    <source>
        <dbReference type="Proteomes" id="UP000033636"/>
    </source>
</evidence>
<accession>A0ACC6V2W9</accession>
<name>A0ACC6V2W9_9CREN</name>
<organism evidence="1 2">
    <name type="scientific">Thermoproteus sp. AZ2</name>
    <dbReference type="NCBI Taxonomy" id="1609232"/>
    <lineage>
        <taxon>Archaea</taxon>
        <taxon>Thermoproteota</taxon>
        <taxon>Thermoprotei</taxon>
        <taxon>Thermoproteales</taxon>
        <taxon>Thermoproteaceae</taxon>
        <taxon>Thermoproteus</taxon>
    </lineage>
</organism>
<comment type="caution">
    <text evidence="1">The sequence shown here is derived from an EMBL/GenBank/DDBJ whole genome shotgun (WGS) entry which is preliminary data.</text>
</comment>
<protein>
    <submittedName>
        <fullName evidence="1">Holliday junction resolvase</fullName>
    </submittedName>
</protein>